<gene>
    <name evidence="1" type="ORF">QFC21_006382</name>
</gene>
<dbReference type="EMBL" id="JASBWT010000030">
    <property type="protein sequence ID" value="KAJ9093541.1"/>
    <property type="molecule type" value="Genomic_DNA"/>
</dbReference>
<name>A0ACC2V3Z1_9TREE</name>
<accession>A0ACC2V3Z1</accession>
<protein>
    <submittedName>
        <fullName evidence="1">Uncharacterized protein</fullName>
    </submittedName>
</protein>
<evidence type="ECO:0000313" key="2">
    <source>
        <dbReference type="Proteomes" id="UP001227268"/>
    </source>
</evidence>
<organism evidence="1 2">
    <name type="scientific">Naganishia friedmannii</name>
    <dbReference type="NCBI Taxonomy" id="89922"/>
    <lineage>
        <taxon>Eukaryota</taxon>
        <taxon>Fungi</taxon>
        <taxon>Dikarya</taxon>
        <taxon>Basidiomycota</taxon>
        <taxon>Agaricomycotina</taxon>
        <taxon>Tremellomycetes</taxon>
        <taxon>Filobasidiales</taxon>
        <taxon>Filobasidiaceae</taxon>
        <taxon>Naganishia</taxon>
    </lineage>
</organism>
<keyword evidence="2" id="KW-1185">Reference proteome</keyword>
<sequence length="265" mass="28593">MKPDLFTCFTESEEFDKNNCRNATGMSIANFLVGQLNETIKARNLNSEEQKSWGIDAVEEGDDREVPQRPASQGATAEDSSEDHIGNSSHSSAAGSKIPTVVASNGEAPARNKPMQSVMQRFNALLREQSKKFDQTGDGDIERASAATITSNPNMEQHVTRAEHLGPLIARSTPQEIARLASTAVSVSNNDGVLSATAAGPEVLFTKEAYASIHDPLDLRFFSQKKHMLDPAVSPFTEGGAGEPYRQGAAMAKPGMKPERRHPAL</sequence>
<proteinExistence type="predicted"/>
<evidence type="ECO:0000313" key="1">
    <source>
        <dbReference type="EMBL" id="KAJ9093541.1"/>
    </source>
</evidence>
<comment type="caution">
    <text evidence="1">The sequence shown here is derived from an EMBL/GenBank/DDBJ whole genome shotgun (WGS) entry which is preliminary data.</text>
</comment>
<reference evidence="1" key="1">
    <citation type="submission" date="2023-04" db="EMBL/GenBank/DDBJ databases">
        <title>Draft Genome sequencing of Naganishia species isolated from polar environments using Oxford Nanopore Technology.</title>
        <authorList>
            <person name="Leo P."/>
            <person name="Venkateswaran K."/>
        </authorList>
    </citation>
    <scope>NUCLEOTIDE SEQUENCE</scope>
    <source>
        <strain evidence="1">MNA-CCFEE 5423</strain>
    </source>
</reference>
<dbReference type="Proteomes" id="UP001227268">
    <property type="component" value="Unassembled WGS sequence"/>
</dbReference>